<proteinExistence type="predicted"/>
<keyword evidence="4" id="KW-0378">Hydrolase</keyword>
<evidence type="ECO:0000256" key="1">
    <source>
        <dbReference type="SAM" id="MobiDB-lite"/>
    </source>
</evidence>
<organism evidence="4 5">
    <name type="scientific">Microbispora catharanthi</name>
    <dbReference type="NCBI Taxonomy" id="1712871"/>
    <lineage>
        <taxon>Bacteria</taxon>
        <taxon>Bacillati</taxon>
        <taxon>Actinomycetota</taxon>
        <taxon>Actinomycetes</taxon>
        <taxon>Streptosporangiales</taxon>
        <taxon>Streptosporangiaceae</taxon>
        <taxon>Microbispora</taxon>
    </lineage>
</organism>
<dbReference type="Gene3D" id="3.40.50.720">
    <property type="entry name" value="NAD(P)-binding Rossmann-like Domain"/>
    <property type="match status" value="1"/>
</dbReference>
<comment type="caution">
    <text evidence="4">The sequence shown here is derived from an EMBL/GenBank/DDBJ whole genome shotgun (WGS) entry which is preliminary data.</text>
</comment>
<dbReference type="SUPFAM" id="SSF51735">
    <property type="entry name" value="NAD(P)-binding Rossmann-fold domains"/>
    <property type="match status" value="1"/>
</dbReference>
<feature type="domain" description="Thioester reductase (TE)" evidence="2">
    <location>
        <begin position="76"/>
        <end position="232"/>
    </location>
</feature>
<dbReference type="Pfam" id="PF07993">
    <property type="entry name" value="NAD_binding_4"/>
    <property type="match status" value="1"/>
</dbReference>
<evidence type="ECO:0000259" key="3">
    <source>
        <dbReference type="Pfam" id="PF12697"/>
    </source>
</evidence>
<feature type="region of interest" description="Disordered" evidence="1">
    <location>
        <begin position="587"/>
        <end position="607"/>
    </location>
</feature>
<dbReference type="GO" id="GO:0004029">
    <property type="term" value="F:aldehyde dehydrogenase (NAD+) activity"/>
    <property type="evidence" value="ECO:0007669"/>
    <property type="project" value="TreeGrafter"/>
</dbReference>
<dbReference type="Gene3D" id="3.40.50.1820">
    <property type="entry name" value="alpha/beta hydrolase"/>
    <property type="match status" value="1"/>
</dbReference>
<gene>
    <name evidence="4" type="ORF">FH610_005340</name>
</gene>
<dbReference type="SUPFAM" id="SSF53474">
    <property type="entry name" value="alpha/beta-Hydrolases"/>
    <property type="match status" value="1"/>
</dbReference>
<dbReference type="RefSeq" id="WP_139573117.1">
    <property type="nucleotide sequence ID" value="NZ_VDMA02000002.1"/>
</dbReference>
<evidence type="ECO:0000313" key="4">
    <source>
        <dbReference type="EMBL" id="KAB8187334.1"/>
    </source>
</evidence>
<dbReference type="AlphaFoldDB" id="A0A5N6C3H0"/>
<dbReference type="GO" id="GO:0005737">
    <property type="term" value="C:cytoplasm"/>
    <property type="evidence" value="ECO:0007669"/>
    <property type="project" value="TreeGrafter"/>
</dbReference>
<feature type="domain" description="AB hydrolase-1" evidence="3">
    <location>
        <begin position="368"/>
        <end position="583"/>
    </location>
</feature>
<accession>A0A5N6C3H0</accession>
<dbReference type="InterPro" id="IPR036291">
    <property type="entry name" value="NAD(P)-bd_dom_sf"/>
</dbReference>
<dbReference type="InterPro" id="IPR051783">
    <property type="entry name" value="NAD(P)-dependent_oxidoreduct"/>
</dbReference>
<dbReference type="InterPro" id="IPR000073">
    <property type="entry name" value="AB_hydrolase_1"/>
</dbReference>
<evidence type="ECO:0000313" key="5">
    <source>
        <dbReference type="Proteomes" id="UP000313066"/>
    </source>
</evidence>
<dbReference type="Proteomes" id="UP000313066">
    <property type="component" value="Unassembled WGS sequence"/>
</dbReference>
<dbReference type="PANTHER" id="PTHR48079:SF6">
    <property type="entry name" value="NAD(P)-BINDING DOMAIN-CONTAINING PROTEIN-RELATED"/>
    <property type="match status" value="1"/>
</dbReference>
<dbReference type="EMBL" id="VDMA02000002">
    <property type="protein sequence ID" value="KAB8187334.1"/>
    <property type="molecule type" value="Genomic_DNA"/>
</dbReference>
<keyword evidence="5" id="KW-1185">Reference proteome</keyword>
<evidence type="ECO:0000259" key="2">
    <source>
        <dbReference type="Pfam" id="PF07993"/>
    </source>
</evidence>
<sequence length="607" mass="64868">MSAGDRHALVLGATGFVGRHLVLALGQAGVRVSTAGRSHESYRRLARWLAEHGHDEAPADLRVDFTTPSLIEGELDDVTEVYNCAGAYRFGMSADEARRANVGSVRAVVAFAARLPRLRRLVHVSGYRVGGQDPRPWSEEQRRETYRALGAYEASKVEADAVFQSEAERLGVPWSVVNPASVIGDSVTGESGQYLGLASTLRDLWRGGLAAVPGNARTFVPVVAVDYLARFMTLLPVDETAERASYWLLDDDTPALPGLLALVAEHYRVKAPRARVPVAVLKRLPRRLTKADPETLTFLSSDRYPTGSARAFAARHGLTMPDTATTIRRWADRLAASRFGDAPAGGRRFTGPGGVRTFELGQPDAPTVVLPGLPVNADTWAPVVAALGQARAADLPGLGMSAGGRDDWPSWLTALVTETGARHLVGHSIGAAAAVEAAAAHPDAVDRLTLVAPFFLQARPARAARLLARRYLDRVSPRALAERLTGDPAHAAALHSSVEDLRRGAAATAARLLAATASPRWRADLRAELTRYPGHVHVVVGSRDPLSTEGRALLDTLARATVTVIAGAGHHPQLTHPEEVARAVALGTRPRGREPFSPSGRSARSRG</sequence>
<dbReference type="Pfam" id="PF12697">
    <property type="entry name" value="Abhydrolase_6"/>
    <property type="match status" value="1"/>
</dbReference>
<reference evidence="4 5" key="1">
    <citation type="submission" date="2019-10" db="EMBL/GenBank/DDBJ databases">
        <title>Nonomuraea sp. nov., isolated from Phyllanthus amarus.</title>
        <authorList>
            <person name="Klykleung N."/>
            <person name="Tanasupawat S."/>
        </authorList>
    </citation>
    <scope>NUCLEOTIDE SEQUENCE [LARGE SCALE GENOMIC DNA]</scope>
    <source>
        <strain evidence="4 5">CR1-09</strain>
    </source>
</reference>
<dbReference type="InterPro" id="IPR013120">
    <property type="entry name" value="FAR_NAD-bd"/>
</dbReference>
<dbReference type="InterPro" id="IPR029058">
    <property type="entry name" value="AB_hydrolase_fold"/>
</dbReference>
<protein>
    <submittedName>
        <fullName evidence="4">Alpha/beta fold hydrolase</fullName>
    </submittedName>
</protein>
<name>A0A5N6C3H0_9ACTN</name>
<dbReference type="PANTHER" id="PTHR48079">
    <property type="entry name" value="PROTEIN YEEZ"/>
    <property type="match status" value="1"/>
</dbReference>
<dbReference type="GO" id="GO:0016787">
    <property type="term" value="F:hydrolase activity"/>
    <property type="evidence" value="ECO:0007669"/>
    <property type="project" value="UniProtKB-KW"/>
</dbReference>